<feature type="transmembrane region" description="Helical" evidence="8">
    <location>
        <begin position="227"/>
        <end position="247"/>
    </location>
</feature>
<evidence type="ECO:0000256" key="1">
    <source>
        <dbReference type="ARBA" id="ARBA00004651"/>
    </source>
</evidence>
<keyword evidence="3 8" id="KW-0812">Transmembrane</keyword>
<feature type="transmembrane region" description="Helical" evidence="8">
    <location>
        <begin position="67"/>
        <end position="89"/>
    </location>
</feature>
<dbReference type="KEGG" id="pbro:HOP40_15210"/>
<accession>A0A6M6JL15</accession>
<reference evidence="9 10" key="1">
    <citation type="submission" date="2020-05" db="EMBL/GenBank/DDBJ databases">
        <authorList>
            <person name="Mo P."/>
        </authorList>
    </citation>
    <scope>NUCLEOTIDE SEQUENCE [LARGE SCALE GENOMIC DNA]</scope>
    <source>
        <strain evidence="9 10">Gen01</strain>
    </source>
</reference>
<dbReference type="PRINTS" id="PR01806">
    <property type="entry name" value="VIRFACTRMVIN"/>
</dbReference>
<keyword evidence="10" id="KW-1185">Reference proteome</keyword>
<feature type="transmembrane region" description="Helical" evidence="8">
    <location>
        <begin position="28"/>
        <end position="46"/>
    </location>
</feature>
<dbReference type="GO" id="GO:0005886">
    <property type="term" value="C:plasma membrane"/>
    <property type="evidence" value="ECO:0007669"/>
    <property type="project" value="UniProtKB-SubCell"/>
</dbReference>
<feature type="transmembrane region" description="Helical" evidence="8">
    <location>
        <begin position="267"/>
        <end position="287"/>
    </location>
</feature>
<dbReference type="Proteomes" id="UP000505377">
    <property type="component" value="Chromosome"/>
</dbReference>
<comment type="subcellular location">
    <subcellularLocation>
        <location evidence="1">Cell membrane</location>
        <topology evidence="1">Multi-pass membrane protein</topology>
    </subcellularLocation>
</comment>
<proteinExistence type="predicted"/>
<dbReference type="GO" id="GO:0009252">
    <property type="term" value="P:peptidoglycan biosynthetic process"/>
    <property type="evidence" value="ECO:0007669"/>
    <property type="project" value="UniProtKB-KW"/>
</dbReference>
<evidence type="ECO:0000256" key="8">
    <source>
        <dbReference type="SAM" id="Phobius"/>
    </source>
</evidence>
<dbReference type="InterPro" id="IPR051050">
    <property type="entry name" value="Lipid_II_flippase_MurJ/MviN"/>
</dbReference>
<feature type="transmembrane region" description="Helical" evidence="8">
    <location>
        <begin position="299"/>
        <end position="317"/>
    </location>
</feature>
<evidence type="ECO:0008006" key="11">
    <source>
        <dbReference type="Google" id="ProtNLM"/>
    </source>
</evidence>
<evidence type="ECO:0000256" key="6">
    <source>
        <dbReference type="ARBA" id="ARBA00022989"/>
    </source>
</evidence>
<keyword evidence="7 8" id="KW-0472">Membrane</keyword>
<feature type="transmembrane region" description="Helical" evidence="8">
    <location>
        <begin position="136"/>
        <end position="161"/>
    </location>
</feature>
<feature type="transmembrane region" description="Helical" evidence="8">
    <location>
        <begin position="469"/>
        <end position="490"/>
    </location>
</feature>
<keyword evidence="5" id="KW-0573">Peptidoglycan synthesis</keyword>
<evidence type="ECO:0000256" key="7">
    <source>
        <dbReference type="ARBA" id="ARBA00023136"/>
    </source>
</evidence>
<dbReference type="PANTHER" id="PTHR47019:SF1">
    <property type="entry name" value="LIPID II FLIPPASE MURJ"/>
    <property type="match status" value="1"/>
</dbReference>
<dbReference type="RefSeq" id="WP_172159082.1">
    <property type="nucleotide sequence ID" value="NZ_CP053564.1"/>
</dbReference>
<dbReference type="GO" id="GO:0034204">
    <property type="term" value="P:lipid translocation"/>
    <property type="evidence" value="ECO:0007669"/>
    <property type="project" value="TreeGrafter"/>
</dbReference>
<organism evidence="9 10">
    <name type="scientific">Pseudonocardia broussonetiae</name>
    <dbReference type="NCBI Taxonomy" id="2736640"/>
    <lineage>
        <taxon>Bacteria</taxon>
        <taxon>Bacillati</taxon>
        <taxon>Actinomycetota</taxon>
        <taxon>Actinomycetes</taxon>
        <taxon>Pseudonocardiales</taxon>
        <taxon>Pseudonocardiaceae</taxon>
        <taxon>Pseudonocardia</taxon>
    </lineage>
</organism>
<evidence type="ECO:0000256" key="2">
    <source>
        <dbReference type="ARBA" id="ARBA00022475"/>
    </source>
</evidence>
<evidence type="ECO:0000313" key="10">
    <source>
        <dbReference type="Proteomes" id="UP000505377"/>
    </source>
</evidence>
<dbReference type="AlphaFoldDB" id="A0A6M6JL15"/>
<feature type="transmembrane region" description="Helical" evidence="8">
    <location>
        <begin position="400"/>
        <end position="422"/>
    </location>
</feature>
<feature type="transmembrane region" description="Helical" evidence="8">
    <location>
        <begin position="434"/>
        <end position="457"/>
    </location>
</feature>
<dbReference type="InterPro" id="IPR004268">
    <property type="entry name" value="MurJ"/>
</dbReference>
<feature type="transmembrane region" description="Helical" evidence="8">
    <location>
        <begin position="337"/>
        <end position="355"/>
    </location>
</feature>
<evidence type="ECO:0000256" key="5">
    <source>
        <dbReference type="ARBA" id="ARBA00022984"/>
    </source>
</evidence>
<feature type="transmembrane region" description="Helical" evidence="8">
    <location>
        <begin position="375"/>
        <end position="394"/>
    </location>
</feature>
<gene>
    <name evidence="9" type="ORF">HOP40_15210</name>
</gene>
<dbReference type="GO" id="GO:0015648">
    <property type="term" value="F:lipid-linked peptidoglycan transporter activity"/>
    <property type="evidence" value="ECO:0007669"/>
    <property type="project" value="TreeGrafter"/>
</dbReference>
<evidence type="ECO:0000313" key="9">
    <source>
        <dbReference type="EMBL" id="QJY47001.1"/>
    </source>
</evidence>
<sequence>MVVVGAVLGPTFLANAFLATNTVPSLTYSVVAGPVLALVVVPAVVGSLAERGVAESALLLRRLSTRLVLIATALALLLVLVSPALAWSLTLGVSAGAEREQAQRLTTTLLVLVAPQVVLYTVAALGAAAQQARERFALAAAAPALENVGLMLTMVAAAVLHGSGRDVAEAPDGLVVLLGAGATLSVAVHAAVQVFGAARVGLSVRPVRGWRTDPAARRTADRLRSSVAVAALPAGAFYALLACSATVRGGVLVFQMAYSVYSLPAALGARSITTAVLPGLSAAARAGDRWRYASSWRQAFSYVLMAGVPALFLLVGFSGPAADLLANGELRTPELVAALAACIAVLGVAQLSAGVHEIGRQALFARLDVSGPRRAGTVVFVATVLLAPACLLVPTGTPRLVALCGVVLLADTAAAAIVLVLLRRAIRPAAVLDRAATAATAAGAVAAMPVIGAGAVLTGTADGGRLLDVLVVTPLALLAVALFLLAWTAVRTRLPGAR</sequence>
<evidence type="ECO:0000256" key="4">
    <source>
        <dbReference type="ARBA" id="ARBA00022960"/>
    </source>
</evidence>
<name>A0A6M6JL15_9PSEU</name>
<evidence type="ECO:0000256" key="3">
    <source>
        <dbReference type="ARBA" id="ARBA00022692"/>
    </source>
</evidence>
<keyword evidence="2" id="KW-1003">Cell membrane</keyword>
<dbReference type="EMBL" id="CP053564">
    <property type="protein sequence ID" value="QJY47001.1"/>
    <property type="molecule type" value="Genomic_DNA"/>
</dbReference>
<feature type="transmembrane region" description="Helical" evidence="8">
    <location>
        <begin position="173"/>
        <end position="198"/>
    </location>
</feature>
<keyword evidence="4" id="KW-0133">Cell shape</keyword>
<feature type="transmembrane region" description="Helical" evidence="8">
    <location>
        <begin position="109"/>
        <end position="129"/>
    </location>
</feature>
<dbReference type="Pfam" id="PF03023">
    <property type="entry name" value="MurJ"/>
    <property type="match status" value="1"/>
</dbReference>
<protein>
    <recommendedName>
        <fullName evidence="11">Peptidoglycan lipid II flippase</fullName>
    </recommendedName>
</protein>
<dbReference type="GO" id="GO:0008360">
    <property type="term" value="P:regulation of cell shape"/>
    <property type="evidence" value="ECO:0007669"/>
    <property type="project" value="UniProtKB-KW"/>
</dbReference>
<keyword evidence="6 8" id="KW-1133">Transmembrane helix</keyword>
<dbReference type="PANTHER" id="PTHR47019">
    <property type="entry name" value="LIPID II FLIPPASE MURJ"/>
    <property type="match status" value="1"/>
</dbReference>